<feature type="region of interest" description="Disordered" evidence="1">
    <location>
        <begin position="161"/>
        <end position="197"/>
    </location>
</feature>
<dbReference type="InParanoid" id="A0A0G4FWA1"/>
<gene>
    <name evidence="4" type="ORF">Vbra_16345</name>
</gene>
<name>A0A0G4FWA1_VITBC</name>
<dbReference type="EMBL" id="CDMY01000510">
    <property type="protein sequence ID" value="CEM19260.1"/>
    <property type="molecule type" value="Genomic_DNA"/>
</dbReference>
<evidence type="ECO:0000256" key="2">
    <source>
        <dbReference type="SAM" id="Phobius"/>
    </source>
</evidence>
<sequence>MASFVLFFTALLTQRVGMSTAVSLDRDLGSTRDHEYAPLYPKIGTRQLTLGLLNFASSVDFSPAFIDASGQVGPAMPQPVDAEEQWSQRLSLSLPSFLRLRDLFSFNDTSSFFRQRTRHGAFLPRRRHYRNRARRGRHNRYYAIAADYWGGPGGVLGPAFDGISSSGNNERRAESRGSGALAQVGSQLAAKSQSQSQSQSQSKIIGSLAGALGGLASGATGALLGYTIVIPDDYPFVCKCDPEGTGNCMPYGGMQDGLLDYPCNEALQQPPDAATRRIGALSPVVGMISVAAMVIAAWR</sequence>
<evidence type="ECO:0000313" key="4">
    <source>
        <dbReference type="EMBL" id="CEM19260.1"/>
    </source>
</evidence>
<keyword evidence="2" id="KW-0472">Membrane</keyword>
<feature type="signal peptide" evidence="3">
    <location>
        <begin position="1"/>
        <end position="21"/>
    </location>
</feature>
<keyword evidence="5" id="KW-1185">Reference proteome</keyword>
<keyword evidence="2" id="KW-1133">Transmembrane helix</keyword>
<accession>A0A0G4FWA1</accession>
<feature type="transmembrane region" description="Helical" evidence="2">
    <location>
        <begin position="278"/>
        <end position="298"/>
    </location>
</feature>
<keyword evidence="3" id="KW-0732">Signal</keyword>
<dbReference type="VEuPathDB" id="CryptoDB:Vbra_16345"/>
<dbReference type="AlphaFoldDB" id="A0A0G4FWA1"/>
<keyword evidence="2" id="KW-0812">Transmembrane</keyword>
<protein>
    <submittedName>
        <fullName evidence="4">Uncharacterized protein</fullName>
    </submittedName>
</protein>
<organism evidence="4 5">
    <name type="scientific">Vitrella brassicaformis (strain CCMP3155)</name>
    <dbReference type="NCBI Taxonomy" id="1169540"/>
    <lineage>
        <taxon>Eukaryota</taxon>
        <taxon>Sar</taxon>
        <taxon>Alveolata</taxon>
        <taxon>Colpodellida</taxon>
        <taxon>Vitrellaceae</taxon>
        <taxon>Vitrella</taxon>
    </lineage>
</organism>
<dbReference type="Proteomes" id="UP000041254">
    <property type="component" value="Unassembled WGS sequence"/>
</dbReference>
<reference evidence="4 5" key="1">
    <citation type="submission" date="2014-11" db="EMBL/GenBank/DDBJ databases">
        <authorList>
            <person name="Zhu J."/>
            <person name="Qi W."/>
            <person name="Song R."/>
        </authorList>
    </citation>
    <scope>NUCLEOTIDE SEQUENCE [LARGE SCALE GENOMIC DNA]</scope>
</reference>
<evidence type="ECO:0000313" key="5">
    <source>
        <dbReference type="Proteomes" id="UP000041254"/>
    </source>
</evidence>
<feature type="compositionally biased region" description="Low complexity" evidence="1">
    <location>
        <begin position="185"/>
        <end position="197"/>
    </location>
</feature>
<evidence type="ECO:0000256" key="3">
    <source>
        <dbReference type="SAM" id="SignalP"/>
    </source>
</evidence>
<proteinExistence type="predicted"/>
<feature type="chain" id="PRO_5005189850" evidence="3">
    <location>
        <begin position="22"/>
        <end position="299"/>
    </location>
</feature>
<evidence type="ECO:0000256" key="1">
    <source>
        <dbReference type="SAM" id="MobiDB-lite"/>
    </source>
</evidence>